<dbReference type="OrthoDB" id="2497193at2759"/>
<keyword evidence="4" id="KW-1185">Reference proteome</keyword>
<dbReference type="Proteomes" id="UP000037035">
    <property type="component" value="Unassembled WGS sequence"/>
</dbReference>
<keyword evidence="2" id="KW-0812">Transmembrane</keyword>
<feature type="transmembrane region" description="Helical" evidence="2">
    <location>
        <begin position="184"/>
        <end position="206"/>
    </location>
</feature>
<organism evidence="3 4">
    <name type="scientific">Puccinia sorghi</name>
    <dbReference type="NCBI Taxonomy" id="27349"/>
    <lineage>
        <taxon>Eukaryota</taxon>
        <taxon>Fungi</taxon>
        <taxon>Dikarya</taxon>
        <taxon>Basidiomycota</taxon>
        <taxon>Pucciniomycotina</taxon>
        <taxon>Pucciniomycetes</taxon>
        <taxon>Pucciniales</taxon>
        <taxon>Pucciniaceae</taxon>
        <taxon>Puccinia</taxon>
    </lineage>
</organism>
<dbReference type="EMBL" id="LAVV01007478">
    <property type="protein sequence ID" value="KNZ55801.1"/>
    <property type="molecule type" value="Genomic_DNA"/>
</dbReference>
<gene>
    <name evidence="3" type="ORF">VP01_2579g3</name>
</gene>
<keyword evidence="2" id="KW-1133">Transmembrane helix</keyword>
<dbReference type="STRING" id="27349.A0A0L6V4V7"/>
<accession>A0A0L6V4V7</accession>
<evidence type="ECO:0000256" key="2">
    <source>
        <dbReference type="SAM" id="Phobius"/>
    </source>
</evidence>
<feature type="compositionally biased region" description="Acidic residues" evidence="1">
    <location>
        <begin position="129"/>
        <end position="155"/>
    </location>
</feature>
<evidence type="ECO:0000313" key="3">
    <source>
        <dbReference type="EMBL" id="KNZ55801.1"/>
    </source>
</evidence>
<dbReference type="AlphaFoldDB" id="A0A0L6V4V7"/>
<keyword evidence="2" id="KW-0472">Membrane</keyword>
<dbReference type="VEuPathDB" id="FungiDB:VP01_2579g3"/>
<protein>
    <submittedName>
        <fullName evidence="3">Uncharacterized protein</fullName>
    </submittedName>
</protein>
<comment type="caution">
    <text evidence="3">The sequence shown here is derived from an EMBL/GenBank/DDBJ whole genome shotgun (WGS) entry which is preliminary data.</text>
</comment>
<feature type="region of interest" description="Disordered" evidence="1">
    <location>
        <begin position="126"/>
        <end position="155"/>
    </location>
</feature>
<evidence type="ECO:0000256" key="1">
    <source>
        <dbReference type="SAM" id="MobiDB-lite"/>
    </source>
</evidence>
<reference evidence="3 4" key="1">
    <citation type="submission" date="2015-08" db="EMBL/GenBank/DDBJ databases">
        <title>Next Generation Sequencing and Analysis of the Genome of Puccinia sorghi L Schw, the Causal Agent of Maize Common Rust.</title>
        <authorList>
            <person name="Rochi L."/>
            <person name="Burguener G."/>
            <person name="Darino M."/>
            <person name="Turjanski A."/>
            <person name="Kreff E."/>
            <person name="Dieguez M.J."/>
            <person name="Sacco F."/>
        </authorList>
    </citation>
    <scope>NUCLEOTIDE SEQUENCE [LARGE SCALE GENOMIC DNA]</scope>
    <source>
        <strain evidence="3 4">RO10H11247</strain>
    </source>
</reference>
<sequence>MQNLSVNQKVFQFCKKLRTLPTAMTPKEFMLLRLTILLLKSMRNELSTPPTGREAWAAFIQEEVRCFFNRCHAWLLEAYPMGRFRSSSNIKEEFLTYEKNSIHDKQLIEQYMPFLWKRILQLLPHGENNDQEDPNDQEEGDDLPGLPEDVDSDSEENQIKRIAGISYDPPRNSIARTTHRSQRFFLLSLIPFFKITVTICYIIAFAQNQRNAFQLKNAVRFLALACGMSERVHGYLNYMSLASSRSTRLSALKALAKESASVLKSSMAIHNDMPLAPSIYIHNIDMEQKILQQSVGNRPVNLCGTWGISTSQTMSSSNHSPNQSWVWMPSRKHFRMPDLQIQPRIFMST</sequence>
<evidence type="ECO:0000313" key="4">
    <source>
        <dbReference type="Proteomes" id="UP000037035"/>
    </source>
</evidence>
<proteinExistence type="predicted"/>
<name>A0A0L6V4V7_9BASI</name>